<keyword evidence="2" id="KW-0001">2Fe-2S</keyword>
<keyword evidence="5" id="KW-0408">Iron</keyword>
<evidence type="ECO:0000256" key="4">
    <source>
        <dbReference type="ARBA" id="ARBA00023002"/>
    </source>
</evidence>
<dbReference type="PANTHER" id="PTHR43809">
    <property type="entry name" value="NITRITE REDUCTASE (NADH) LARGE SUBUNIT"/>
    <property type="match status" value="1"/>
</dbReference>
<dbReference type="PROSITE" id="PS51300">
    <property type="entry name" value="NIRD"/>
    <property type="match status" value="1"/>
</dbReference>
<evidence type="ECO:0000256" key="1">
    <source>
        <dbReference type="ARBA" id="ARBA00022617"/>
    </source>
</evidence>
<dbReference type="InterPro" id="IPR052034">
    <property type="entry name" value="NasD-like"/>
</dbReference>
<dbReference type="InterPro" id="IPR017941">
    <property type="entry name" value="Rieske_2Fe-2S"/>
</dbReference>
<evidence type="ECO:0000313" key="10">
    <source>
        <dbReference type="Proteomes" id="UP001500298"/>
    </source>
</evidence>
<dbReference type="InterPro" id="IPR036922">
    <property type="entry name" value="Rieske_2Fe-2S_sf"/>
</dbReference>
<comment type="caution">
    <text evidence="9">The sequence shown here is derived from an EMBL/GenBank/DDBJ whole genome shotgun (WGS) entry which is preliminary data.</text>
</comment>
<evidence type="ECO:0000256" key="2">
    <source>
        <dbReference type="ARBA" id="ARBA00022714"/>
    </source>
</evidence>
<evidence type="ECO:0000313" key="9">
    <source>
        <dbReference type="EMBL" id="GAA4828849.1"/>
    </source>
</evidence>
<reference evidence="10" key="1">
    <citation type="journal article" date="2019" name="Int. J. Syst. Evol. Microbiol.">
        <title>The Global Catalogue of Microorganisms (GCM) 10K type strain sequencing project: providing services to taxonomists for standard genome sequencing and annotation.</title>
        <authorList>
            <consortium name="The Broad Institute Genomics Platform"/>
            <consortium name="The Broad Institute Genome Sequencing Center for Infectious Disease"/>
            <person name="Wu L."/>
            <person name="Ma J."/>
        </authorList>
    </citation>
    <scope>NUCLEOTIDE SEQUENCE [LARGE SCALE GENOMIC DNA]</scope>
    <source>
        <strain evidence="10">JCM 18326</strain>
    </source>
</reference>
<keyword evidence="10" id="KW-1185">Reference proteome</keyword>
<protein>
    <submittedName>
        <fullName evidence="9">Nitrite reductase small subunit NirD</fullName>
    </submittedName>
</protein>
<dbReference type="EMBL" id="BAABJX010000020">
    <property type="protein sequence ID" value="GAA4828849.1"/>
    <property type="molecule type" value="Genomic_DNA"/>
</dbReference>
<keyword evidence="4" id="KW-0560">Oxidoreductase</keyword>
<proteinExistence type="predicted"/>
<dbReference type="SUPFAM" id="SSF50022">
    <property type="entry name" value="ISP domain"/>
    <property type="match status" value="1"/>
</dbReference>
<dbReference type="NCBIfam" id="TIGR02378">
    <property type="entry name" value="nirD_assim_sml"/>
    <property type="match status" value="1"/>
</dbReference>
<dbReference type="Proteomes" id="UP001500298">
    <property type="component" value="Unassembled WGS sequence"/>
</dbReference>
<name>A0ABP9D535_9BACT</name>
<evidence type="ECO:0000256" key="3">
    <source>
        <dbReference type="ARBA" id="ARBA00022723"/>
    </source>
</evidence>
<dbReference type="PANTHER" id="PTHR43809:SF1">
    <property type="entry name" value="NITRITE REDUCTASE (NADH) LARGE SUBUNIT"/>
    <property type="match status" value="1"/>
</dbReference>
<evidence type="ECO:0000259" key="8">
    <source>
        <dbReference type="PROSITE" id="PS51296"/>
    </source>
</evidence>
<evidence type="ECO:0000256" key="6">
    <source>
        <dbReference type="ARBA" id="ARBA00023014"/>
    </source>
</evidence>
<dbReference type="Pfam" id="PF13806">
    <property type="entry name" value="Rieske_2"/>
    <property type="match status" value="1"/>
</dbReference>
<dbReference type="InterPro" id="IPR012748">
    <property type="entry name" value="Rieske-like_NirD"/>
</dbReference>
<accession>A0ABP9D535</accession>
<organism evidence="9 10">
    <name type="scientific">Algivirga pacifica</name>
    <dbReference type="NCBI Taxonomy" id="1162670"/>
    <lineage>
        <taxon>Bacteria</taxon>
        <taxon>Pseudomonadati</taxon>
        <taxon>Bacteroidota</taxon>
        <taxon>Cytophagia</taxon>
        <taxon>Cytophagales</taxon>
        <taxon>Flammeovirgaceae</taxon>
        <taxon>Algivirga</taxon>
    </lineage>
</organism>
<sequence length="122" mass="13582">MTYDTYNIPKNEKVTSWVFAGNATDFTEEGGECVLIEGEQIAIFNFSSRGEWYASQNICPHKQQAALSRGMIGSEKGEPKVACPFHKKTFSLCTGKNLNGEEAAIKVYPVKVEEGKVYIGWH</sequence>
<dbReference type="PROSITE" id="PS51296">
    <property type="entry name" value="RIESKE"/>
    <property type="match status" value="1"/>
</dbReference>
<evidence type="ECO:0000256" key="5">
    <source>
        <dbReference type="ARBA" id="ARBA00023004"/>
    </source>
</evidence>
<keyword evidence="1" id="KW-0349">Heme</keyword>
<keyword evidence="7" id="KW-0534">Nitrate assimilation</keyword>
<evidence type="ECO:0000256" key="7">
    <source>
        <dbReference type="ARBA" id="ARBA00023063"/>
    </source>
</evidence>
<dbReference type="Gene3D" id="2.102.10.10">
    <property type="entry name" value="Rieske [2Fe-2S] iron-sulphur domain"/>
    <property type="match status" value="1"/>
</dbReference>
<gene>
    <name evidence="9" type="primary">nirD</name>
    <name evidence="9" type="ORF">GCM10023331_12490</name>
</gene>
<keyword evidence="6" id="KW-0411">Iron-sulfur</keyword>
<keyword evidence="3" id="KW-0479">Metal-binding</keyword>
<dbReference type="RefSeq" id="WP_345370157.1">
    <property type="nucleotide sequence ID" value="NZ_BAABJX010000020.1"/>
</dbReference>
<feature type="domain" description="Rieske" evidence="8">
    <location>
        <begin position="18"/>
        <end position="119"/>
    </location>
</feature>
<dbReference type="CDD" id="cd03529">
    <property type="entry name" value="Rieske_NirD"/>
    <property type="match status" value="1"/>
</dbReference>